<comment type="caution">
    <text evidence="1">The sequence shown here is derived from an EMBL/GenBank/DDBJ whole genome shotgun (WGS) entry which is preliminary data.</text>
</comment>
<evidence type="ECO:0000313" key="2">
    <source>
        <dbReference type="Proteomes" id="UP001156601"/>
    </source>
</evidence>
<accession>A0AA37WL91</accession>
<dbReference type="Pfam" id="PF08856">
    <property type="entry name" value="DUF1826"/>
    <property type="match status" value="1"/>
</dbReference>
<dbReference type="Proteomes" id="UP001156601">
    <property type="component" value="Unassembled WGS sequence"/>
</dbReference>
<organism evidence="1 2">
    <name type="scientific">Agaribacter marinus</name>
    <dbReference type="NCBI Taxonomy" id="1431249"/>
    <lineage>
        <taxon>Bacteria</taxon>
        <taxon>Pseudomonadati</taxon>
        <taxon>Pseudomonadota</taxon>
        <taxon>Gammaproteobacteria</taxon>
        <taxon>Alteromonadales</taxon>
        <taxon>Alteromonadaceae</taxon>
        <taxon>Agaribacter</taxon>
    </lineage>
</organism>
<sequence length="215" mass="24270">MQLKEKQTLSSWSKGASPLILSDIFSNNVSVTVWHRKIDTTISQYFDKAFESLGLGVRGVFSMDSLKQELSKTLPEYEGKRESIDDIYLLSDMLTCLFDCDTVGLRIAPLTTAMCPSFHADNIPVRLVNTYLGSGTQWLPLECLHEHPPSDENGVITKTNFGLHYNKQHIQQMNTFDVGLLKGKAWHKQNDIAAVHRSCQLAENEKRVLLTLDPM</sequence>
<reference evidence="1" key="1">
    <citation type="journal article" date="2014" name="Int. J. Syst. Evol. Microbiol.">
        <title>Complete genome sequence of Corynebacterium casei LMG S-19264T (=DSM 44701T), isolated from a smear-ripened cheese.</title>
        <authorList>
            <consortium name="US DOE Joint Genome Institute (JGI-PGF)"/>
            <person name="Walter F."/>
            <person name="Albersmeier A."/>
            <person name="Kalinowski J."/>
            <person name="Ruckert C."/>
        </authorList>
    </citation>
    <scope>NUCLEOTIDE SEQUENCE</scope>
    <source>
        <strain evidence="1">NBRC 110023</strain>
    </source>
</reference>
<dbReference type="EMBL" id="BSOT01000007">
    <property type="protein sequence ID" value="GLR72184.1"/>
    <property type="molecule type" value="Genomic_DNA"/>
</dbReference>
<reference evidence="1" key="2">
    <citation type="submission" date="2023-01" db="EMBL/GenBank/DDBJ databases">
        <title>Draft genome sequence of Agaribacter marinus strain NBRC 110023.</title>
        <authorList>
            <person name="Sun Q."/>
            <person name="Mori K."/>
        </authorList>
    </citation>
    <scope>NUCLEOTIDE SEQUENCE</scope>
    <source>
        <strain evidence="1">NBRC 110023</strain>
    </source>
</reference>
<dbReference type="RefSeq" id="WP_284218565.1">
    <property type="nucleotide sequence ID" value="NZ_BSOT01000007.1"/>
</dbReference>
<dbReference type="AlphaFoldDB" id="A0AA37WL91"/>
<evidence type="ECO:0008006" key="3">
    <source>
        <dbReference type="Google" id="ProtNLM"/>
    </source>
</evidence>
<name>A0AA37WL91_9ALTE</name>
<protein>
    <recommendedName>
        <fullName evidence="3">DUF1826 domain-containing protein</fullName>
    </recommendedName>
</protein>
<dbReference type="InterPro" id="IPR014955">
    <property type="entry name" value="DUF1826"/>
</dbReference>
<gene>
    <name evidence="1" type="ORF">GCM10007852_30920</name>
</gene>
<evidence type="ECO:0000313" key="1">
    <source>
        <dbReference type="EMBL" id="GLR72184.1"/>
    </source>
</evidence>
<keyword evidence="2" id="KW-1185">Reference proteome</keyword>
<proteinExistence type="predicted"/>